<organism evidence="5 6">
    <name type="scientific">Plakobranchus ocellatus</name>
    <dbReference type="NCBI Taxonomy" id="259542"/>
    <lineage>
        <taxon>Eukaryota</taxon>
        <taxon>Metazoa</taxon>
        <taxon>Spiralia</taxon>
        <taxon>Lophotrochozoa</taxon>
        <taxon>Mollusca</taxon>
        <taxon>Gastropoda</taxon>
        <taxon>Heterobranchia</taxon>
        <taxon>Euthyneura</taxon>
        <taxon>Panpulmonata</taxon>
        <taxon>Sacoglossa</taxon>
        <taxon>Placobranchoidea</taxon>
        <taxon>Plakobranchidae</taxon>
        <taxon>Plakobranchus</taxon>
    </lineage>
</organism>
<dbReference type="InterPro" id="IPR001079">
    <property type="entry name" value="Galectin_CRD"/>
</dbReference>
<reference evidence="5 6" key="1">
    <citation type="journal article" date="2021" name="Elife">
        <title>Chloroplast acquisition without the gene transfer in kleptoplastic sea slugs, Plakobranchus ocellatus.</title>
        <authorList>
            <person name="Maeda T."/>
            <person name="Takahashi S."/>
            <person name="Yoshida T."/>
            <person name="Shimamura S."/>
            <person name="Takaki Y."/>
            <person name="Nagai Y."/>
            <person name="Toyoda A."/>
            <person name="Suzuki Y."/>
            <person name="Arimoto A."/>
            <person name="Ishii H."/>
            <person name="Satoh N."/>
            <person name="Nishiyama T."/>
            <person name="Hasebe M."/>
            <person name="Maruyama T."/>
            <person name="Minagawa J."/>
            <person name="Obokata J."/>
            <person name="Shigenobu S."/>
        </authorList>
    </citation>
    <scope>NUCLEOTIDE SEQUENCE [LARGE SCALE GENOMIC DNA]</scope>
</reference>
<evidence type="ECO:0000313" key="6">
    <source>
        <dbReference type="Proteomes" id="UP000735302"/>
    </source>
</evidence>
<dbReference type="Gene3D" id="2.60.120.200">
    <property type="match status" value="1"/>
</dbReference>
<keyword evidence="3" id="KW-0732">Signal</keyword>
<name>A0AAV4D5J1_9GAST</name>
<proteinExistence type="predicted"/>
<dbReference type="Pfam" id="PF00337">
    <property type="entry name" value="Gal-bind_lectin"/>
    <property type="match status" value="1"/>
</dbReference>
<dbReference type="SMART" id="SM00908">
    <property type="entry name" value="Gal-bind_lectin"/>
    <property type="match status" value="1"/>
</dbReference>
<accession>A0AAV4D5J1</accession>
<dbReference type="EMBL" id="BLXT01007498">
    <property type="protein sequence ID" value="GFO39448.1"/>
    <property type="molecule type" value="Genomic_DNA"/>
</dbReference>
<evidence type="ECO:0000259" key="4">
    <source>
        <dbReference type="PROSITE" id="PS51304"/>
    </source>
</evidence>
<keyword evidence="6" id="KW-1185">Reference proteome</keyword>
<dbReference type="Proteomes" id="UP000735302">
    <property type="component" value="Unassembled WGS sequence"/>
</dbReference>
<gene>
    <name evidence="5" type="ORF">PoB_006595300</name>
</gene>
<keyword evidence="1 2" id="KW-0430">Lectin</keyword>
<dbReference type="InterPro" id="IPR013320">
    <property type="entry name" value="ConA-like_dom_sf"/>
</dbReference>
<dbReference type="SUPFAM" id="SSF49899">
    <property type="entry name" value="Concanavalin A-like lectins/glucanases"/>
    <property type="match status" value="1"/>
</dbReference>
<dbReference type="AlphaFoldDB" id="A0AAV4D5J1"/>
<feature type="chain" id="PRO_5043763890" description="Galectin" evidence="3">
    <location>
        <begin position="28"/>
        <end position="268"/>
    </location>
</feature>
<comment type="caution">
    <text evidence="5">The sequence shown here is derived from an EMBL/GenBank/DDBJ whole genome shotgun (WGS) entry which is preliminary data.</text>
</comment>
<dbReference type="GO" id="GO:0030246">
    <property type="term" value="F:carbohydrate binding"/>
    <property type="evidence" value="ECO:0007669"/>
    <property type="project" value="UniProtKB-UniRule"/>
</dbReference>
<evidence type="ECO:0000256" key="3">
    <source>
        <dbReference type="SAM" id="SignalP"/>
    </source>
</evidence>
<dbReference type="PROSITE" id="PS51304">
    <property type="entry name" value="GALECTIN"/>
    <property type="match status" value="1"/>
</dbReference>
<sequence>MGTQPSVHLIWLLYYVMISSCLSPCTSESFGFVRLKDVKLICESDLVLLTPSASKSLECARECKRRADCTAFMFTPLSGVSQSTATKGKLGMCSWCPAFSIVNVSYTAGDPQLETWRNILGYLVHPPENTDLEIPGALSVGRYLAINGRVPDPPPDRIRVTLYPNSRLHTRVPDIALRIMPRFQHRGHTNTLVVTCRIEYVFRETVFPEGVFPFSAGQNFEIAVLATPSGFSVYIEGIFMTAVNDSAFMVGDVRFINVEKAEFSMISF</sequence>
<protein>
    <recommendedName>
        <fullName evidence="2">Galectin</fullName>
    </recommendedName>
</protein>
<evidence type="ECO:0000256" key="2">
    <source>
        <dbReference type="RuleBase" id="RU102079"/>
    </source>
</evidence>
<evidence type="ECO:0000313" key="5">
    <source>
        <dbReference type="EMBL" id="GFO39448.1"/>
    </source>
</evidence>
<evidence type="ECO:0000256" key="1">
    <source>
        <dbReference type="ARBA" id="ARBA00022734"/>
    </source>
</evidence>
<feature type="signal peptide" evidence="3">
    <location>
        <begin position="1"/>
        <end position="27"/>
    </location>
</feature>
<feature type="domain" description="Galectin" evidence="4">
    <location>
        <begin position="130"/>
        <end position="268"/>
    </location>
</feature>